<comment type="similarity">
    <text evidence="1 2">Belongs to the TIFY/JAZ family.</text>
</comment>
<dbReference type="EMBL" id="CAMAPF010001189">
    <property type="protein sequence ID" value="CAH9148572.1"/>
    <property type="molecule type" value="Genomic_DNA"/>
</dbReference>
<dbReference type="GO" id="GO:0031347">
    <property type="term" value="P:regulation of defense response"/>
    <property type="evidence" value="ECO:0007669"/>
    <property type="project" value="UniProtKB-UniRule"/>
</dbReference>
<dbReference type="PROSITE" id="PS51320">
    <property type="entry name" value="TIFY"/>
    <property type="match status" value="1"/>
</dbReference>
<accession>A0AAV0BXE1</accession>
<evidence type="ECO:0000256" key="2">
    <source>
        <dbReference type="RuleBase" id="RU369065"/>
    </source>
</evidence>
<evidence type="ECO:0000313" key="6">
    <source>
        <dbReference type="Proteomes" id="UP001152523"/>
    </source>
</evidence>
<dbReference type="EMBL" id="CAMAPF010000006">
    <property type="protein sequence ID" value="CAH9055502.1"/>
    <property type="molecule type" value="Genomic_DNA"/>
</dbReference>
<dbReference type="GO" id="GO:0009611">
    <property type="term" value="P:response to wounding"/>
    <property type="evidence" value="ECO:0007669"/>
    <property type="project" value="UniProtKB-UniRule"/>
</dbReference>
<dbReference type="Proteomes" id="UP001152523">
    <property type="component" value="Unassembled WGS sequence"/>
</dbReference>
<dbReference type="GO" id="GO:0005634">
    <property type="term" value="C:nucleus"/>
    <property type="evidence" value="ECO:0007669"/>
    <property type="project" value="UniProtKB-SubCell"/>
</dbReference>
<reference evidence="4" key="1">
    <citation type="submission" date="2022-07" db="EMBL/GenBank/DDBJ databases">
        <authorList>
            <person name="Macas J."/>
            <person name="Novak P."/>
            <person name="Neumann P."/>
        </authorList>
    </citation>
    <scope>NUCLEOTIDE SEQUENCE</scope>
</reference>
<dbReference type="InterPro" id="IPR040390">
    <property type="entry name" value="TIFY/JAZ"/>
</dbReference>
<dbReference type="AlphaFoldDB" id="A0AAV0BXE1"/>
<comment type="subcellular location">
    <subcellularLocation>
        <location evidence="2">Nucleus</location>
    </subcellularLocation>
</comment>
<dbReference type="GO" id="GO:2000022">
    <property type="term" value="P:regulation of jasmonic acid mediated signaling pathway"/>
    <property type="evidence" value="ECO:0007669"/>
    <property type="project" value="UniProtKB-UniRule"/>
</dbReference>
<proteinExistence type="inferred from homology"/>
<dbReference type="SMART" id="SM00979">
    <property type="entry name" value="TIFY"/>
    <property type="match status" value="1"/>
</dbReference>
<protein>
    <recommendedName>
        <fullName evidence="2">Protein TIFY</fullName>
    </recommendedName>
    <alternativeName>
        <fullName evidence="2">Jasmonate ZIM domain-containing protein</fullName>
    </alternativeName>
</protein>
<dbReference type="Pfam" id="PF09425">
    <property type="entry name" value="Jas_motif"/>
    <property type="match status" value="1"/>
</dbReference>
<organism evidence="4 6">
    <name type="scientific">Cuscuta epithymum</name>
    <dbReference type="NCBI Taxonomy" id="186058"/>
    <lineage>
        <taxon>Eukaryota</taxon>
        <taxon>Viridiplantae</taxon>
        <taxon>Streptophyta</taxon>
        <taxon>Embryophyta</taxon>
        <taxon>Tracheophyta</taxon>
        <taxon>Spermatophyta</taxon>
        <taxon>Magnoliopsida</taxon>
        <taxon>eudicotyledons</taxon>
        <taxon>Gunneridae</taxon>
        <taxon>Pentapetalae</taxon>
        <taxon>asterids</taxon>
        <taxon>lamiids</taxon>
        <taxon>Solanales</taxon>
        <taxon>Convolvulaceae</taxon>
        <taxon>Cuscuteae</taxon>
        <taxon>Cuscuta</taxon>
        <taxon>Cuscuta subgen. Cuscuta</taxon>
    </lineage>
</organism>
<comment type="caution">
    <text evidence="4">The sequence shown here is derived from an EMBL/GenBank/DDBJ whole genome shotgun (WGS) entry which is preliminary data.</text>
</comment>
<keyword evidence="6" id="KW-1185">Reference proteome</keyword>
<gene>
    <name evidence="5" type="ORF">CEPIT_LOCUS44617</name>
    <name evidence="4" type="ORF">CEPIT_LOCUS806</name>
</gene>
<name>A0AAV0BXE1_9ASTE</name>
<feature type="domain" description="Tify" evidence="3">
    <location>
        <begin position="79"/>
        <end position="114"/>
    </location>
</feature>
<sequence length="205" mass="22493">MGSSETMDSGRVSGHRSNFSHTCALLSQYLKENGSFADLTSGTPTMNLFPMLEKSAQNSGLMPLNLFPSKKIDSSVGVADQERAPMTIFYNGQVMRFNDFPAEKAKEVIALAMNTQIPNILPCADANPVSKAVSGFGNQRPYSDLPIARRSSLVRFLEKRKHRITSKAPYEKRNCVGGASSEQEKNKEWLGLAAQFPVKSEAQLS</sequence>
<keyword evidence="2" id="KW-1184">Jasmonic acid signaling pathway</keyword>
<evidence type="ECO:0000256" key="1">
    <source>
        <dbReference type="ARBA" id="ARBA00008614"/>
    </source>
</evidence>
<comment type="domain">
    <text evidence="2">The jas domain is required for interaction with COI1.</text>
</comment>
<keyword evidence="2" id="KW-0539">Nucleus</keyword>
<evidence type="ECO:0000313" key="4">
    <source>
        <dbReference type="EMBL" id="CAH9055502.1"/>
    </source>
</evidence>
<dbReference type="Pfam" id="PF06200">
    <property type="entry name" value="tify"/>
    <property type="match status" value="1"/>
</dbReference>
<evidence type="ECO:0000259" key="3">
    <source>
        <dbReference type="PROSITE" id="PS51320"/>
    </source>
</evidence>
<dbReference type="PANTHER" id="PTHR33077">
    <property type="entry name" value="PROTEIN TIFY 4A-RELATED-RELATED"/>
    <property type="match status" value="1"/>
</dbReference>
<dbReference type="InterPro" id="IPR018467">
    <property type="entry name" value="CCT_CS"/>
</dbReference>
<evidence type="ECO:0000313" key="5">
    <source>
        <dbReference type="EMBL" id="CAH9148572.1"/>
    </source>
</evidence>
<dbReference type="PANTHER" id="PTHR33077:SF140">
    <property type="entry name" value="PROTEIN TIFY 10B"/>
    <property type="match status" value="1"/>
</dbReference>
<comment type="function">
    <text evidence="2">Repressor of jasmonate responses.</text>
</comment>
<dbReference type="InterPro" id="IPR010399">
    <property type="entry name" value="Tify_dom"/>
</dbReference>